<proteinExistence type="predicted"/>
<evidence type="ECO:0000313" key="1">
    <source>
        <dbReference type="EMBL" id="TGK11813.1"/>
    </source>
</evidence>
<keyword evidence="2" id="KW-1185">Reference proteome</keyword>
<reference evidence="1" key="1">
    <citation type="journal article" date="2019" name="PLoS Negl. Trop. Dis.">
        <title>Revisiting the worldwide diversity of Leptospira species in the environment.</title>
        <authorList>
            <person name="Vincent A.T."/>
            <person name="Schiettekatte O."/>
            <person name="Bourhy P."/>
            <person name="Veyrier F.J."/>
            <person name="Picardeau M."/>
        </authorList>
    </citation>
    <scope>NUCLEOTIDE SEQUENCE [LARGE SCALE GENOMIC DNA]</scope>
    <source>
        <strain evidence="1">SSW15</strain>
    </source>
</reference>
<gene>
    <name evidence="1" type="ORF">EHO60_05845</name>
</gene>
<dbReference type="OrthoDB" id="331914at2"/>
<name>A0A4R9GID9_9LEPT</name>
<accession>A0A4R9GID9</accession>
<evidence type="ECO:0000313" key="2">
    <source>
        <dbReference type="Proteomes" id="UP000298458"/>
    </source>
</evidence>
<comment type="caution">
    <text evidence="1">The sequence shown here is derived from an EMBL/GenBank/DDBJ whole genome shotgun (WGS) entry which is preliminary data.</text>
</comment>
<protein>
    <submittedName>
        <fullName evidence="1">Uncharacterized protein</fullName>
    </submittedName>
</protein>
<dbReference type="AlphaFoldDB" id="A0A4R9GID9"/>
<dbReference type="EMBL" id="RQET01000004">
    <property type="protein sequence ID" value="TGK11813.1"/>
    <property type="molecule type" value="Genomic_DNA"/>
</dbReference>
<organism evidence="1 2">
    <name type="scientific">Leptospira fletcheri</name>
    <dbReference type="NCBI Taxonomy" id="2484981"/>
    <lineage>
        <taxon>Bacteria</taxon>
        <taxon>Pseudomonadati</taxon>
        <taxon>Spirochaetota</taxon>
        <taxon>Spirochaetia</taxon>
        <taxon>Leptospirales</taxon>
        <taxon>Leptospiraceae</taxon>
        <taxon>Leptospira</taxon>
    </lineage>
</organism>
<dbReference type="RefSeq" id="WP_135767215.1">
    <property type="nucleotide sequence ID" value="NZ_RQET01000004.1"/>
</dbReference>
<dbReference type="Proteomes" id="UP000298458">
    <property type="component" value="Unassembled WGS sequence"/>
</dbReference>
<sequence>MLYSEMDPDLRSSFAKVSGIFANLTDDTALPTSGLKAGNLLDTKQMKKLNEIRKRRINSSQWKHFQKD</sequence>